<protein>
    <submittedName>
        <fullName evidence="2">Os03g0718300 protein</fullName>
    </submittedName>
</protein>
<organism evidence="2 3">
    <name type="scientific">Oryza sativa subsp. japonica</name>
    <name type="common">Rice</name>
    <dbReference type="NCBI Taxonomy" id="39947"/>
    <lineage>
        <taxon>Eukaryota</taxon>
        <taxon>Viridiplantae</taxon>
        <taxon>Streptophyta</taxon>
        <taxon>Embryophyta</taxon>
        <taxon>Tracheophyta</taxon>
        <taxon>Spermatophyta</taxon>
        <taxon>Magnoliopsida</taxon>
        <taxon>Liliopsida</taxon>
        <taxon>Poales</taxon>
        <taxon>Poaceae</taxon>
        <taxon>BOP clade</taxon>
        <taxon>Oryzoideae</taxon>
        <taxon>Oryzeae</taxon>
        <taxon>Oryzinae</taxon>
        <taxon>Oryza</taxon>
        <taxon>Oryza sativa</taxon>
    </lineage>
</organism>
<proteinExistence type="predicted"/>
<accession>A0A0N7KHY3</accession>
<dbReference type="Proteomes" id="UP000059680">
    <property type="component" value="Chromosome 3"/>
</dbReference>
<feature type="compositionally biased region" description="Low complexity" evidence="1">
    <location>
        <begin position="18"/>
        <end position="28"/>
    </location>
</feature>
<feature type="region of interest" description="Disordered" evidence="1">
    <location>
        <begin position="1"/>
        <end position="35"/>
    </location>
</feature>
<feature type="compositionally biased region" description="Basic residues" evidence="1">
    <location>
        <begin position="1"/>
        <end position="17"/>
    </location>
</feature>
<dbReference type="AlphaFoldDB" id="A0A0N7KHY3"/>
<dbReference type="InParanoid" id="A0A0N7KHY3"/>
<reference evidence="3" key="1">
    <citation type="journal article" date="2005" name="Nature">
        <title>The map-based sequence of the rice genome.</title>
        <authorList>
            <consortium name="International rice genome sequencing project (IRGSP)"/>
            <person name="Matsumoto T."/>
            <person name="Wu J."/>
            <person name="Kanamori H."/>
            <person name="Katayose Y."/>
            <person name="Fujisawa M."/>
            <person name="Namiki N."/>
            <person name="Mizuno H."/>
            <person name="Yamamoto K."/>
            <person name="Antonio B.A."/>
            <person name="Baba T."/>
            <person name="Sakata K."/>
            <person name="Nagamura Y."/>
            <person name="Aoki H."/>
            <person name="Arikawa K."/>
            <person name="Arita K."/>
            <person name="Bito T."/>
            <person name="Chiden Y."/>
            <person name="Fujitsuka N."/>
            <person name="Fukunaka R."/>
            <person name="Hamada M."/>
            <person name="Harada C."/>
            <person name="Hayashi A."/>
            <person name="Hijishita S."/>
            <person name="Honda M."/>
            <person name="Hosokawa S."/>
            <person name="Ichikawa Y."/>
            <person name="Idonuma A."/>
            <person name="Iijima M."/>
            <person name="Ikeda M."/>
            <person name="Ikeno M."/>
            <person name="Ito K."/>
            <person name="Ito S."/>
            <person name="Ito T."/>
            <person name="Ito Y."/>
            <person name="Ito Y."/>
            <person name="Iwabuchi A."/>
            <person name="Kamiya K."/>
            <person name="Karasawa W."/>
            <person name="Kurita K."/>
            <person name="Katagiri S."/>
            <person name="Kikuta A."/>
            <person name="Kobayashi H."/>
            <person name="Kobayashi N."/>
            <person name="Machita K."/>
            <person name="Maehara T."/>
            <person name="Masukawa M."/>
            <person name="Mizubayashi T."/>
            <person name="Mukai Y."/>
            <person name="Nagasaki H."/>
            <person name="Nagata Y."/>
            <person name="Naito S."/>
            <person name="Nakashima M."/>
            <person name="Nakama Y."/>
            <person name="Nakamichi Y."/>
            <person name="Nakamura M."/>
            <person name="Meguro A."/>
            <person name="Negishi M."/>
            <person name="Ohta I."/>
            <person name="Ohta T."/>
            <person name="Okamoto M."/>
            <person name="Ono N."/>
            <person name="Saji S."/>
            <person name="Sakaguchi M."/>
            <person name="Sakai K."/>
            <person name="Shibata M."/>
            <person name="Shimokawa T."/>
            <person name="Song J."/>
            <person name="Takazaki Y."/>
            <person name="Terasawa K."/>
            <person name="Tsugane M."/>
            <person name="Tsuji K."/>
            <person name="Ueda S."/>
            <person name="Waki K."/>
            <person name="Yamagata H."/>
            <person name="Yamamoto M."/>
            <person name="Yamamoto S."/>
            <person name="Yamane H."/>
            <person name="Yoshiki S."/>
            <person name="Yoshihara R."/>
            <person name="Yukawa K."/>
            <person name="Zhong H."/>
            <person name="Yano M."/>
            <person name="Yuan Q."/>
            <person name="Ouyang S."/>
            <person name="Liu J."/>
            <person name="Jones K.M."/>
            <person name="Gansberger K."/>
            <person name="Moffat K."/>
            <person name="Hill J."/>
            <person name="Bera J."/>
            <person name="Fadrosh D."/>
            <person name="Jin S."/>
            <person name="Johri S."/>
            <person name="Kim M."/>
            <person name="Overton L."/>
            <person name="Reardon M."/>
            <person name="Tsitrin T."/>
            <person name="Vuong H."/>
            <person name="Weaver B."/>
            <person name="Ciecko A."/>
            <person name="Tallon L."/>
            <person name="Jackson J."/>
            <person name="Pai G."/>
            <person name="Aken S.V."/>
            <person name="Utterback T."/>
            <person name="Reidmuller S."/>
            <person name="Feldblyum T."/>
            <person name="Hsiao J."/>
            <person name="Zismann V."/>
            <person name="Iobst S."/>
            <person name="de Vazeille A.R."/>
            <person name="Buell C.R."/>
            <person name="Ying K."/>
            <person name="Li Y."/>
            <person name="Lu T."/>
            <person name="Huang Y."/>
            <person name="Zhao Q."/>
            <person name="Feng Q."/>
            <person name="Zhang L."/>
            <person name="Zhu J."/>
            <person name="Weng Q."/>
            <person name="Mu J."/>
            <person name="Lu Y."/>
            <person name="Fan D."/>
            <person name="Liu Y."/>
            <person name="Guan J."/>
            <person name="Zhang Y."/>
            <person name="Yu S."/>
            <person name="Liu X."/>
            <person name="Zhang Y."/>
            <person name="Hong G."/>
            <person name="Han B."/>
            <person name="Choisne N."/>
            <person name="Demange N."/>
            <person name="Orjeda G."/>
            <person name="Samain S."/>
            <person name="Cattolico L."/>
            <person name="Pelletier E."/>
            <person name="Couloux A."/>
            <person name="Segurens B."/>
            <person name="Wincker P."/>
            <person name="D'Hont A."/>
            <person name="Scarpelli C."/>
            <person name="Weissenbach J."/>
            <person name="Salanoubat M."/>
            <person name="Quetier F."/>
            <person name="Yu Y."/>
            <person name="Kim H.R."/>
            <person name="Rambo T."/>
            <person name="Currie J."/>
            <person name="Collura K."/>
            <person name="Luo M."/>
            <person name="Yang T."/>
            <person name="Ammiraju J.S.S."/>
            <person name="Engler F."/>
            <person name="Soderlund C."/>
            <person name="Wing R.A."/>
            <person name="Palmer L.E."/>
            <person name="de la Bastide M."/>
            <person name="Spiegel L."/>
            <person name="Nascimento L."/>
            <person name="Zutavern T."/>
            <person name="O'Shaughnessy A."/>
            <person name="Dike S."/>
            <person name="Dedhia N."/>
            <person name="Preston R."/>
            <person name="Balija V."/>
            <person name="McCombie W.R."/>
            <person name="Chow T."/>
            <person name="Chen H."/>
            <person name="Chung M."/>
            <person name="Chen C."/>
            <person name="Shaw J."/>
            <person name="Wu H."/>
            <person name="Hsiao K."/>
            <person name="Chao Y."/>
            <person name="Chu M."/>
            <person name="Cheng C."/>
            <person name="Hour A."/>
            <person name="Lee P."/>
            <person name="Lin S."/>
            <person name="Lin Y."/>
            <person name="Liou J."/>
            <person name="Liu S."/>
            <person name="Hsing Y."/>
            <person name="Raghuvanshi S."/>
            <person name="Mohanty A."/>
            <person name="Bharti A.K."/>
            <person name="Gaur A."/>
            <person name="Gupta V."/>
            <person name="Kumar D."/>
            <person name="Ravi V."/>
            <person name="Vij S."/>
            <person name="Kapur A."/>
            <person name="Khurana P."/>
            <person name="Khurana P."/>
            <person name="Khurana J.P."/>
            <person name="Tyagi A.K."/>
            <person name="Gaikwad K."/>
            <person name="Singh A."/>
            <person name="Dalal V."/>
            <person name="Srivastava S."/>
            <person name="Dixit A."/>
            <person name="Pal A.K."/>
            <person name="Ghazi I.A."/>
            <person name="Yadav M."/>
            <person name="Pandit A."/>
            <person name="Bhargava A."/>
            <person name="Sureshbabu K."/>
            <person name="Batra K."/>
            <person name="Sharma T.R."/>
            <person name="Mohapatra T."/>
            <person name="Singh N.K."/>
            <person name="Messing J."/>
            <person name="Nelson A.B."/>
            <person name="Fuks G."/>
            <person name="Kavchok S."/>
            <person name="Keizer G."/>
            <person name="Linton E."/>
            <person name="Llaca V."/>
            <person name="Song R."/>
            <person name="Tanyolac B."/>
            <person name="Young S."/>
            <person name="Ho-Il K."/>
            <person name="Hahn J.H."/>
            <person name="Sangsakoo G."/>
            <person name="Vanavichit A."/>
            <person name="de Mattos Luiz.A.T."/>
            <person name="Zimmer P.D."/>
            <person name="Malone G."/>
            <person name="Dellagostin O."/>
            <person name="de Oliveira A.C."/>
            <person name="Bevan M."/>
            <person name="Bancroft I."/>
            <person name="Minx P."/>
            <person name="Cordum H."/>
            <person name="Wilson R."/>
            <person name="Cheng Z."/>
            <person name="Jin W."/>
            <person name="Jiang J."/>
            <person name="Leong S.A."/>
            <person name="Iwama H."/>
            <person name="Gojobori T."/>
            <person name="Itoh T."/>
            <person name="Niimura Y."/>
            <person name="Fujii Y."/>
            <person name="Habara T."/>
            <person name="Sakai H."/>
            <person name="Sato Y."/>
            <person name="Wilson G."/>
            <person name="Kumar K."/>
            <person name="McCouch S."/>
            <person name="Juretic N."/>
            <person name="Hoen D."/>
            <person name="Wright S."/>
            <person name="Bruskiewich R."/>
            <person name="Bureau T."/>
            <person name="Miyao A."/>
            <person name="Hirochika H."/>
            <person name="Nishikawa T."/>
            <person name="Kadowaki K."/>
            <person name="Sugiura M."/>
            <person name="Burr B."/>
            <person name="Sasaki T."/>
        </authorList>
    </citation>
    <scope>NUCLEOTIDE SEQUENCE [LARGE SCALE GENOMIC DNA]</scope>
    <source>
        <strain evidence="3">cv. Nipponbare</strain>
    </source>
</reference>
<dbReference type="PaxDb" id="39947-A0A0N7KHY3"/>
<evidence type="ECO:0000313" key="3">
    <source>
        <dbReference type="Proteomes" id="UP000059680"/>
    </source>
</evidence>
<name>A0A0N7KHY3_ORYSJ</name>
<feature type="non-terminal residue" evidence="2">
    <location>
        <position position="1"/>
    </location>
</feature>
<dbReference type="Gramene" id="Os03t0718300-01">
    <property type="protein sequence ID" value="Os03t0718300-01"/>
    <property type="gene ID" value="Os03g0718300"/>
</dbReference>
<reference evidence="2 3" key="2">
    <citation type="journal article" date="2013" name="Plant Cell Physiol.">
        <title>Rice Annotation Project Database (RAP-DB): an integrative and interactive database for rice genomics.</title>
        <authorList>
            <person name="Sakai H."/>
            <person name="Lee S.S."/>
            <person name="Tanaka T."/>
            <person name="Numa H."/>
            <person name="Kim J."/>
            <person name="Kawahara Y."/>
            <person name="Wakimoto H."/>
            <person name="Yang C.C."/>
            <person name="Iwamoto M."/>
            <person name="Abe T."/>
            <person name="Yamada Y."/>
            <person name="Muto A."/>
            <person name="Inokuchi H."/>
            <person name="Ikemura T."/>
            <person name="Matsumoto T."/>
            <person name="Sasaki T."/>
            <person name="Itoh T."/>
        </authorList>
    </citation>
    <scope>NUCLEOTIDE SEQUENCE [LARGE SCALE GENOMIC DNA]</scope>
    <source>
        <strain evidence="3">cv. Nipponbare</strain>
    </source>
</reference>
<gene>
    <name evidence="2" type="ordered locus">Os03g0718300</name>
    <name evidence="2" type="ORF">OSNPB_030718300</name>
</gene>
<reference evidence="2 3" key="3">
    <citation type="journal article" date="2013" name="Rice">
        <title>Improvement of the Oryza sativa Nipponbare reference genome using next generation sequence and optical map data.</title>
        <authorList>
            <person name="Kawahara Y."/>
            <person name="de la Bastide M."/>
            <person name="Hamilton J.P."/>
            <person name="Kanamori H."/>
            <person name="McCombie W.R."/>
            <person name="Ouyang S."/>
            <person name="Schwartz D.C."/>
            <person name="Tanaka T."/>
            <person name="Wu J."/>
            <person name="Zhou S."/>
            <person name="Childs K.L."/>
            <person name="Davidson R.M."/>
            <person name="Lin H."/>
            <person name="Quesada-Ocampo L."/>
            <person name="Vaillancourt B."/>
            <person name="Sakai H."/>
            <person name="Lee S.S."/>
            <person name="Kim J."/>
            <person name="Numa H."/>
            <person name="Itoh T."/>
            <person name="Buell C.R."/>
            <person name="Matsumoto T."/>
        </authorList>
    </citation>
    <scope>NUCLEOTIDE SEQUENCE [LARGE SCALE GENOMIC DNA]</scope>
    <source>
        <strain evidence="3">cv. Nipponbare</strain>
    </source>
</reference>
<evidence type="ECO:0000313" key="2">
    <source>
        <dbReference type="EMBL" id="BAS86097.1"/>
    </source>
</evidence>
<dbReference type="EMBL" id="AP014959">
    <property type="protein sequence ID" value="BAS86097.1"/>
    <property type="molecule type" value="Genomic_DNA"/>
</dbReference>
<keyword evidence="3" id="KW-1185">Reference proteome</keyword>
<sequence length="95" mass="10675">SRHSALARRLRLRRRRSPSIPRASTPPSFVLPHPGERILRHRRSPSIARAGSPPSLVLLLPPHPSSFPSLSLALYPRRPFSRTCVNPSFCSRNLP</sequence>
<evidence type="ECO:0000256" key="1">
    <source>
        <dbReference type="SAM" id="MobiDB-lite"/>
    </source>
</evidence>